<feature type="domain" description="Helicase C-terminal" evidence="14">
    <location>
        <begin position="434"/>
        <end position="640"/>
    </location>
</feature>
<dbReference type="Pfam" id="PF00271">
    <property type="entry name" value="Helicase_C"/>
    <property type="match status" value="1"/>
</dbReference>
<evidence type="ECO:0000313" key="16">
    <source>
        <dbReference type="Proteomes" id="UP001472866"/>
    </source>
</evidence>
<keyword evidence="9" id="KW-0234">DNA repair</keyword>
<dbReference type="SMART" id="SM00490">
    <property type="entry name" value="HELICc"/>
    <property type="match status" value="1"/>
</dbReference>
<dbReference type="PANTHER" id="PTHR10133">
    <property type="entry name" value="DNA POLYMERASE I"/>
    <property type="match status" value="1"/>
</dbReference>
<dbReference type="Gene3D" id="1.20.1060.10">
    <property type="entry name" value="Taq DNA Polymerase, Chain T, domain 4"/>
    <property type="match status" value="1"/>
</dbReference>
<feature type="region of interest" description="Disordered" evidence="12">
    <location>
        <begin position="93"/>
        <end position="166"/>
    </location>
</feature>
<feature type="compositionally biased region" description="Basic and acidic residues" evidence="12">
    <location>
        <begin position="125"/>
        <end position="139"/>
    </location>
</feature>
<dbReference type="GO" id="GO:0003677">
    <property type="term" value="F:DNA binding"/>
    <property type="evidence" value="ECO:0007669"/>
    <property type="project" value="InterPro"/>
</dbReference>
<evidence type="ECO:0000256" key="6">
    <source>
        <dbReference type="ARBA" id="ARBA00022763"/>
    </source>
</evidence>
<evidence type="ECO:0000256" key="3">
    <source>
        <dbReference type="ARBA" id="ARBA00022679"/>
    </source>
</evidence>
<evidence type="ECO:0000256" key="11">
    <source>
        <dbReference type="ARBA" id="ARBA00049244"/>
    </source>
</evidence>
<dbReference type="GO" id="GO:0003887">
    <property type="term" value="F:DNA-directed DNA polymerase activity"/>
    <property type="evidence" value="ECO:0007669"/>
    <property type="project" value="UniProtKB-KW"/>
</dbReference>
<feature type="region of interest" description="Disordered" evidence="12">
    <location>
        <begin position="1"/>
        <end position="76"/>
    </location>
</feature>
<dbReference type="InterPro" id="IPR036397">
    <property type="entry name" value="RNaseH_sf"/>
</dbReference>
<feature type="compositionally biased region" description="Acidic residues" evidence="12">
    <location>
        <begin position="46"/>
        <end position="58"/>
    </location>
</feature>
<dbReference type="PANTHER" id="PTHR10133:SF62">
    <property type="entry name" value="DNA POLYMERASE THETA"/>
    <property type="match status" value="1"/>
</dbReference>
<dbReference type="SMART" id="SM00482">
    <property type="entry name" value="POLAc"/>
    <property type="match status" value="1"/>
</dbReference>
<dbReference type="InterPro" id="IPR027417">
    <property type="entry name" value="P-loop_NTPase"/>
</dbReference>
<dbReference type="InterPro" id="IPR048960">
    <property type="entry name" value="POLQ-like_helical"/>
</dbReference>
<dbReference type="InterPro" id="IPR001098">
    <property type="entry name" value="DNA-dir_DNA_pol_A_palm_dom"/>
</dbReference>
<dbReference type="Gene3D" id="3.40.50.300">
    <property type="entry name" value="P-loop containing nucleotide triphosphate hydrolases"/>
    <property type="match status" value="2"/>
</dbReference>
<dbReference type="InterPro" id="IPR012337">
    <property type="entry name" value="RNaseH-like_sf"/>
</dbReference>
<dbReference type="Gene3D" id="3.30.70.370">
    <property type="match status" value="1"/>
</dbReference>
<dbReference type="EMBL" id="CP151506">
    <property type="protein sequence ID" value="WZN62989.1"/>
    <property type="molecule type" value="Genomic_DNA"/>
</dbReference>
<feature type="compositionally biased region" description="Basic residues" evidence="12">
    <location>
        <begin position="7"/>
        <end position="23"/>
    </location>
</feature>
<dbReference type="Pfam" id="PF00476">
    <property type="entry name" value="DNA_pol_A"/>
    <property type="match status" value="1"/>
</dbReference>
<keyword evidence="4" id="KW-0548">Nucleotidyltransferase</keyword>
<dbReference type="FunFam" id="3.40.50.300:FF:000813">
    <property type="entry name" value="helicase POLQ-like isoform X1"/>
    <property type="match status" value="1"/>
</dbReference>
<dbReference type="InterPro" id="IPR019760">
    <property type="entry name" value="DNA-dir_DNA_pol_A_CS"/>
</dbReference>
<feature type="region of interest" description="Disordered" evidence="12">
    <location>
        <begin position="990"/>
        <end position="1012"/>
    </location>
</feature>
<dbReference type="Gene3D" id="1.10.3380.20">
    <property type="match status" value="1"/>
</dbReference>
<dbReference type="CDD" id="cd08638">
    <property type="entry name" value="DNA_pol_A_theta"/>
    <property type="match status" value="1"/>
</dbReference>
<comment type="catalytic activity">
    <reaction evidence="11">
        <text>DNA(n) + a 2'-deoxyribonucleoside 5'-triphosphate = DNA(n+1) + diphosphate</text>
        <dbReference type="Rhea" id="RHEA:22508"/>
        <dbReference type="Rhea" id="RHEA-COMP:17339"/>
        <dbReference type="Rhea" id="RHEA-COMP:17340"/>
        <dbReference type="ChEBI" id="CHEBI:33019"/>
        <dbReference type="ChEBI" id="CHEBI:61560"/>
        <dbReference type="ChEBI" id="CHEBI:173112"/>
        <dbReference type="EC" id="2.7.7.7"/>
    </reaction>
</comment>
<dbReference type="Gene3D" id="1.10.150.20">
    <property type="entry name" value="5' to 3' exonuclease, C-terminal subdomain"/>
    <property type="match status" value="1"/>
</dbReference>
<keyword evidence="16" id="KW-1185">Reference proteome</keyword>
<keyword evidence="8 15" id="KW-0239">DNA-directed DNA polymerase</keyword>
<evidence type="ECO:0000256" key="1">
    <source>
        <dbReference type="ARBA" id="ARBA00004123"/>
    </source>
</evidence>
<evidence type="ECO:0000259" key="14">
    <source>
        <dbReference type="PROSITE" id="PS51194"/>
    </source>
</evidence>
<keyword evidence="7" id="KW-0067">ATP-binding</keyword>
<evidence type="ECO:0000256" key="2">
    <source>
        <dbReference type="ARBA" id="ARBA00012417"/>
    </source>
</evidence>
<dbReference type="GO" id="GO:0006302">
    <property type="term" value="P:double-strand break repair"/>
    <property type="evidence" value="ECO:0007669"/>
    <property type="project" value="TreeGrafter"/>
</dbReference>
<evidence type="ECO:0000256" key="8">
    <source>
        <dbReference type="ARBA" id="ARBA00022932"/>
    </source>
</evidence>
<evidence type="ECO:0000256" key="5">
    <source>
        <dbReference type="ARBA" id="ARBA00022741"/>
    </source>
</evidence>
<gene>
    <name evidence="15" type="ORF">HKI87_06g45340</name>
</gene>
<keyword evidence="5" id="KW-0547">Nucleotide-binding</keyword>
<dbReference type="SUPFAM" id="SSF52540">
    <property type="entry name" value="P-loop containing nucleoside triphosphate hydrolases"/>
    <property type="match status" value="1"/>
</dbReference>
<dbReference type="SUPFAM" id="SSF56672">
    <property type="entry name" value="DNA/RNA polymerases"/>
    <property type="match status" value="1"/>
</dbReference>
<feature type="domain" description="Helicase ATP-binding" evidence="13">
    <location>
        <begin position="203"/>
        <end position="388"/>
    </location>
</feature>
<keyword evidence="3" id="KW-0808">Transferase</keyword>
<feature type="compositionally biased region" description="Polar residues" evidence="12">
    <location>
        <begin position="29"/>
        <end position="43"/>
    </location>
</feature>
<dbReference type="CDD" id="cd06140">
    <property type="entry name" value="DNA_polA_I_Bacillus_like_exo"/>
    <property type="match status" value="1"/>
</dbReference>
<organism evidence="15 16">
    <name type="scientific">Chloropicon roscoffensis</name>
    <dbReference type="NCBI Taxonomy" id="1461544"/>
    <lineage>
        <taxon>Eukaryota</taxon>
        <taxon>Viridiplantae</taxon>
        <taxon>Chlorophyta</taxon>
        <taxon>Chloropicophyceae</taxon>
        <taxon>Chloropicales</taxon>
        <taxon>Chloropicaceae</taxon>
        <taxon>Chloropicon</taxon>
    </lineage>
</organism>
<dbReference type="FunFam" id="1.10.150.20:FF:000002">
    <property type="entry name" value="DNA polymerase I"/>
    <property type="match status" value="1"/>
</dbReference>
<dbReference type="CDD" id="cd18795">
    <property type="entry name" value="SF2_C_Ski2"/>
    <property type="match status" value="1"/>
</dbReference>
<dbReference type="SUPFAM" id="SSF158702">
    <property type="entry name" value="Sec63 N-terminal domain-like"/>
    <property type="match status" value="1"/>
</dbReference>
<proteinExistence type="predicted"/>
<dbReference type="GO" id="GO:0006261">
    <property type="term" value="P:DNA-templated DNA replication"/>
    <property type="evidence" value="ECO:0007669"/>
    <property type="project" value="InterPro"/>
</dbReference>
<feature type="compositionally biased region" description="Low complexity" evidence="12">
    <location>
        <begin position="148"/>
        <end position="160"/>
    </location>
</feature>
<dbReference type="SMART" id="SM00487">
    <property type="entry name" value="DEXDc"/>
    <property type="match status" value="1"/>
</dbReference>
<dbReference type="InterPro" id="IPR011545">
    <property type="entry name" value="DEAD/DEAH_box_helicase_dom"/>
</dbReference>
<evidence type="ECO:0000256" key="4">
    <source>
        <dbReference type="ARBA" id="ARBA00022695"/>
    </source>
</evidence>
<evidence type="ECO:0000259" key="13">
    <source>
        <dbReference type="PROSITE" id="PS51192"/>
    </source>
</evidence>
<dbReference type="Pfam" id="PF00270">
    <property type="entry name" value="DEAD"/>
    <property type="match status" value="1"/>
</dbReference>
<dbReference type="GO" id="GO:0005634">
    <property type="term" value="C:nucleus"/>
    <property type="evidence" value="ECO:0007669"/>
    <property type="project" value="UniProtKB-SubCell"/>
</dbReference>
<dbReference type="PROSITE" id="PS51194">
    <property type="entry name" value="HELICASE_CTER"/>
    <property type="match status" value="1"/>
</dbReference>
<dbReference type="InterPro" id="IPR046931">
    <property type="entry name" value="HTH_61"/>
</dbReference>
<dbReference type="Pfam" id="PF21099">
    <property type="entry name" value="POLQ_helical"/>
    <property type="match status" value="1"/>
</dbReference>
<dbReference type="CDD" id="cd18026">
    <property type="entry name" value="DEXHc_POLQ-like"/>
    <property type="match status" value="1"/>
</dbReference>
<dbReference type="GO" id="GO:0005524">
    <property type="term" value="F:ATP binding"/>
    <property type="evidence" value="ECO:0007669"/>
    <property type="project" value="UniProtKB-KW"/>
</dbReference>
<evidence type="ECO:0000256" key="9">
    <source>
        <dbReference type="ARBA" id="ARBA00023204"/>
    </source>
</evidence>
<dbReference type="InterPro" id="IPR002298">
    <property type="entry name" value="DNA_polymerase_A"/>
</dbReference>
<evidence type="ECO:0000256" key="7">
    <source>
        <dbReference type="ARBA" id="ARBA00022840"/>
    </source>
</evidence>
<evidence type="ECO:0000313" key="15">
    <source>
        <dbReference type="EMBL" id="WZN62989.1"/>
    </source>
</evidence>
<keyword evidence="6" id="KW-0227">DNA damage</keyword>
<dbReference type="PROSITE" id="PS00447">
    <property type="entry name" value="DNA_POLYMERASE_A"/>
    <property type="match status" value="1"/>
</dbReference>
<keyword evidence="10" id="KW-0539">Nucleus</keyword>
<comment type="subcellular location">
    <subcellularLocation>
        <location evidence="1">Nucleus</location>
    </subcellularLocation>
</comment>
<accession>A0AAX4PB62</accession>
<dbReference type="EC" id="2.7.7.7" evidence="2"/>
<name>A0AAX4PB62_9CHLO</name>
<dbReference type="Proteomes" id="UP001472866">
    <property type="component" value="Chromosome 06"/>
</dbReference>
<dbReference type="InterPro" id="IPR014001">
    <property type="entry name" value="Helicase_ATP-bd"/>
</dbReference>
<dbReference type="Gene3D" id="3.30.420.10">
    <property type="entry name" value="Ribonuclease H-like superfamily/Ribonuclease H"/>
    <property type="match status" value="1"/>
</dbReference>
<dbReference type="SUPFAM" id="SSF53098">
    <property type="entry name" value="Ribonuclease H-like"/>
    <property type="match status" value="1"/>
</dbReference>
<dbReference type="PROSITE" id="PS51192">
    <property type="entry name" value="HELICASE_ATP_BIND_1"/>
    <property type="match status" value="1"/>
</dbReference>
<dbReference type="Pfam" id="PF20470">
    <property type="entry name" value="HTH_61"/>
    <property type="match status" value="1"/>
</dbReference>
<reference evidence="15 16" key="1">
    <citation type="submission" date="2024-03" db="EMBL/GenBank/DDBJ databases">
        <title>Complete genome sequence of the green alga Chloropicon roscoffensis RCC1871.</title>
        <authorList>
            <person name="Lemieux C."/>
            <person name="Pombert J.-F."/>
            <person name="Otis C."/>
            <person name="Turmel M."/>
        </authorList>
    </citation>
    <scope>NUCLEOTIDE SEQUENCE [LARGE SCALE GENOMIC DNA]</scope>
    <source>
        <strain evidence="15 16">RCC1871</strain>
    </source>
</reference>
<evidence type="ECO:0000256" key="10">
    <source>
        <dbReference type="ARBA" id="ARBA00023242"/>
    </source>
</evidence>
<sequence length="1700" mass="188175">MEASPMTRRRREAALHRKEKRRRLIENAIKQTTESNAGRNSILSVLDDDDEPGDDQENMVDRPEAGGVQEARTKEPAVAWVPRAMVVGEDGTRFEESVELSSVSPREDPKGRRTSGESSLCVDSSLERVIRDAENHVDGEQPSTSWTVPDSVSPGVPSSPRSGAREAASRDLASYLPANLCDQYRGRGFAGRLYAWQAECLNTAGVLEGMSIVYSAPTSGGKTLVAEILMLRRVLEQKKQALLVLPFVALCDEKAAQLEPLCKSFGREVFRLYGRHKMGPTLPGPENAVVVCTIEKANVLVTALIEEGWLHERLCVVVVDEAHMVADKSRGPTLELMLTKIKHASLSNYGGDVQLGTQDRCQIVCMSATLPNVDQVANWLGARLYVCNDRPVPLVHRILVGDDLKDESLGFLRKVTPLGPGEGQGQGQGADPAQDKDLACALAWETVKDGHSVLIFCASKAMTQETARLVSRLLEVPASEAQRQEREAIAHELEQFSERHDLADLIRRGAAYHNADLSAEERQSVEQAFRGGACRVLAATSTLAAGVNLPARRVIFRYPYVWGQKTSSSGAAGGGRRRELLSPTRYRQMAGRAGRAGIDTYGEAVLVCPPDEKESNLAAVVGGKDTPITSSLLVPGKGGRGMRRPMLEAVCSGAVRSREDVKYYIECTLMLHAAEDAEDKSKAANGTTEALRWLVEEAGYLRWNRQESVYEPTRKGMAVGLSGMSPEEGHELHADLKLAREGFVLSNDLHMLYLLTPISASALLRVSWQKYYNFCGSRGVVGESDKSVMRALGLTESFLCMKSQGRGSHSTRHAEQERRARRFWGTLILRRLVDEVPVNQIAREFTSENYEVTVADIGRLQEESAYLASMNAVMCERMGWADMQALIEKFQARVSFGAREDVLSLAEIEGLKTFQARILYKSGLRTPEEVYQCSTQRIAQILSDNDVRARANPGRYLGMYAKIAKRVHSAARDLLSRRAEELLREAEALREIKPDTRSPPSQEERERRGLKEVSDAEGLEELRQRVNSCDRLAFCLHVQRQHEPDEKVLGLALCVEKGKAVYVPLSSRHRDDKEPLPDGFQISAWCLVREILASDDGKAKATWDLKHQLKLARAACRDRGLDFSYSSGVRGCHDLRLAAWLLKPDSYNFSDSASNRLLRTWGVLESLLSEHVGCNGAVYTQIGYGHNSNAIGTIPYACRNAACLFDLVVPLRSCLEQEDLLRCYDEIETPLVPVLAEMEGAGVPFNSAIYKEAIPQLKQRVDYLVQKAYEKASVVKTLQGDPKPFSFDLSSHSAVQHVLFEIHKLPPPPGSESSRRGGVRGFSTRKEVLEQLSSIHPLPGIILEYRQLSKLLNTMEGNLPEYERWTTTQSQVRVTNAEGEVVPVKMTRIKGTFLQTTSETGRVQMDEPNLQCVPNPREVKVKSQSQEGAEGRSARIEVNVRGAFQTLNENAILSADYAQLELRLMAHFSKDPVLLGSIQRGEDAFTEIASRWLGVPESEVTPDMRSKAKRLAYGLLYGMGIDRLAQQLGCGSEAARGQAEGFKRCLAGVEEWKKRVAASAERQGFVQTIGGRKRFFGELRGRRGRLTDDQRAACARKAVNTTCQGSASDIIKRAMVNIQGEIDRSPRLGGGRCRMILEVHDELLFEVRRTHLAEAARLVKREMEGAWRDLGVPLEVRLKAGGSWGTVMPYEPPPSNAAAI</sequence>
<dbReference type="PRINTS" id="PR00868">
    <property type="entry name" value="DNAPOLI"/>
</dbReference>
<feature type="compositionally biased region" description="Basic and acidic residues" evidence="12">
    <location>
        <begin position="105"/>
        <end position="115"/>
    </location>
</feature>
<dbReference type="InterPro" id="IPR001650">
    <property type="entry name" value="Helicase_C-like"/>
</dbReference>
<dbReference type="InterPro" id="IPR043502">
    <property type="entry name" value="DNA/RNA_pol_sf"/>
</dbReference>
<evidence type="ECO:0000256" key="12">
    <source>
        <dbReference type="SAM" id="MobiDB-lite"/>
    </source>
</evidence>
<protein>
    <recommendedName>
        <fullName evidence="2">DNA-directed DNA polymerase</fullName>
        <ecNumber evidence="2">2.7.7.7</ecNumber>
    </recommendedName>
</protein>